<dbReference type="Proteomes" id="UP001314205">
    <property type="component" value="Unassembled WGS sequence"/>
</dbReference>
<keyword evidence="3" id="KW-1185">Reference proteome</keyword>
<dbReference type="EMBL" id="CAVLGL010000091">
    <property type="protein sequence ID" value="CAK1595102.1"/>
    <property type="molecule type" value="Genomic_DNA"/>
</dbReference>
<sequence>MQSIGIICRLLSFRAVVAQGLSARCKFPSTRAARVRSPPTPMKLSIAILSANLPRLGGEGNIMRKPVCLRNKKFRRHCEVRQNALGQPGGLFLALKPSHK</sequence>
<name>A0AAV1LLZ0_9NEOP</name>
<protein>
    <recommendedName>
        <fullName evidence="4">Secreted protein</fullName>
    </recommendedName>
</protein>
<proteinExistence type="predicted"/>
<gene>
    <name evidence="2" type="ORF">PARMNEM_LOCUS14634</name>
</gene>
<dbReference type="AlphaFoldDB" id="A0AAV1LLZ0"/>
<accession>A0AAV1LLZ0</accession>
<evidence type="ECO:0008006" key="4">
    <source>
        <dbReference type="Google" id="ProtNLM"/>
    </source>
</evidence>
<evidence type="ECO:0000256" key="1">
    <source>
        <dbReference type="SAM" id="SignalP"/>
    </source>
</evidence>
<evidence type="ECO:0000313" key="3">
    <source>
        <dbReference type="Proteomes" id="UP001314205"/>
    </source>
</evidence>
<feature type="chain" id="PRO_5043595118" description="Secreted protein" evidence="1">
    <location>
        <begin position="19"/>
        <end position="100"/>
    </location>
</feature>
<evidence type="ECO:0000313" key="2">
    <source>
        <dbReference type="EMBL" id="CAK1595102.1"/>
    </source>
</evidence>
<reference evidence="2 3" key="1">
    <citation type="submission" date="2023-11" db="EMBL/GenBank/DDBJ databases">
        <authorList>
            <person name="Hedman E."/>
            <person name="Englund M."/>
            <person name="Stromberg M."/>
            <person name="Nyberg Akerstrom W."/>
            <person name="Nylinder S."/>
            <person name="Jareborg N."/>
            <person name="Kallberg Y."/>
            <person name="Kronander E."/>
        </authorList>
    </citation>
    <scope>NUCLEOTIDE SEQUENCE [LARGE SCALE GENOMIC DNA]</scope>
</reference>
<comment type="caution">
    <text evidence="2">The sequence shown here is derived from an EMBL/GenBank/DDBJ whole genome shotgun (WGS) entry which is preliminary data.</text>
</comment>
<keyword evidence="1" id="KW-0732">Signal</keyword>
<organism evidence="2 3">
    <name type="scientific">Parnassius mnemosyne</name>
    <name type="common">clouded apollo</name>
    <dbReference type="NCBI Taxonomy" id="213953"/>
    <lineage>
        <taxon>Eukaryota</taxon>
        <taxon>Metazoa</taxon>
        <taxon>Ecdysozoa</taxon>
        <taxon>Arthropoda</taxon>
        <taxon>Hexapoda</taxon>
        <taxon>Insecta</taxon>
        <taxon>Pterygota</taxon>
        <taxon>Neoptera</taxon>
        <taxon>Endopterygota</taxon>
        <taxon>Lepidoptera</taxon>
        <taxon>Glossata</taxon>
        <taxon>Ditrysia</taxon>
        <taxon>Papilionoidea</taxon>
        <taxon>Papilionidae</taxon>
        <taxon>Parnassiinae</taxon>
        <taxon>Parnassini</taxon>
        <taxon>Parnassius</taxon>
        <taxon>Driopa</taxon>
    </lineage>
</organism>
<feature type="signal peptide" evidence="1">
    <location>
        <begin position="1"/>
        <end position="18"/>
    </location>
</feature>